<dbReference type="EMBL" id="SJPG01000001">
    <property type="protein sequence ID" value="TWT60289.1"/>
    <property type="molecule type" value="Genomic_DNA"/>
</dbReference>
<feature type="transmembrane region" description="Helical" evidence="2">
    <location>
        <begin position="116"/>
        <end position="136"/>
    </location>
</feature>
<dbReference type="PANTHER" id="PTHR30273">
    <property type="entry name" value="PERIPLASMIC SIGNAL SENSOR AND SIGMA FACTOR ACTIVATOR FECR-RELATED"/>
    <property type="match status" value="1"/>
</dbReference>
<feature type="region of interest" description="Disordered" evidence="1">
    <location>
        <begin position="276"/>
        <end position="295"/>
    </location>
</feature>
<comment type="caution">
    <text evidence="4">The sequence shown here is derived from an EMBL/GenBank/DDBJ whole genome shotgun (WGS) entry which is preliminary data.</text>
</comment>
<dbReference type="PANTHER" id="PTHR30273:SF2">
    <property type="entry name" value="PROTEIN FECR"/>
    <property type="match status" value="1"/>
</dbReference>
<dbReference type="RefSeq" id="WP_146502436.1">
    <property type="nucleotide sequence ID" value="NZ_SJPG01000001.1"/>
</dbReference>
<protein>
    <submittedName>
        <fullName evidence="4">FecR protein</fullName>
    </submittedName>
</protein>
<gene>
    <name evidence="4" type="ORF">Pan54_10030</name>
</gene>
<name>A0A5C5XCF7_9PLAN</name>
<dbReference type="InterPro" id="IPR012373">
    <property type="entry name" value="Ferrdict_sens_TM"/>
</dbReference>
<dbReference type="OrthoDB" id="226716at2"/>
<dbReference type="InterPro" id="IPR006860">
    <property type="entry name" value="FecR"/>
</dbReference>
<evidence type="ECO:0000256" key="1">
    <source>
        <dbReference type="SAM" id="MobiDB-lite"/>
    </source>
</evidence>
<organism evidence="4 5">
    <name type="scientific">Rubinisphaera italica</name>
    <dbReference type="NCBI Taxonomy" id="2527969"/>
    <lineage>
        <taxon>Bacteria</taxon>
        <taxon>Pseudomonadati</taxon>
        <taxon>Planctomycetota</taxon>
        <taxon>Planctomycetia</taxon>
        <taxon>Planctomycetales</taxon>
        <taxon>Planctomycetaceae</taxon>
        <taxon>Rubinisphaera</taxon>
    </lineage>
</organism>
<feature type="compositionally biased region" description="Low complexity" evidence="1">
    <location>
        <begin position="280"/>
        <end position="289"/>
    </location>
</feature>
<feature type="domain" description="FecR protein" evidence="3">
    <location>
        <begin position="219"/>
        <end position="273"/>
    </location>
</feature>
<keyword evidence="2" id="KW-0812">Transmembrane</keyword>
<evidence type="ECO:0000313" key="5">
    <source>
        <dbReference type="Proteomes" id="UP000316095"/>
    </source>
</evidence>
<sequence>MNDSKMKPSPEDDDHFEFLETIMRFQDGSLNPAEVQEFEDAICSDPAKKKLFQQVQVRTAAIHDLFRLDAYGRSGKFQEENVADTKSMPTSPHATNQSFATLFSSGRSDISVSRKLIFASLGFAVASLLIALGLFVRNEVRVDTIAKQDSTSLPKKSNVILTGEVRARFFDQSVLATGTGVELSRDYMLQSGIVKLKFPSGATTIIEGPSIFQVTTENCLVLNTGACSVHAPPGAEGFEVITPVTKVIDRGTRFYVNVQDNNEAEVHVLEGAADLYSTPQSSDDQSSSDFPEAAQKEHADFIQLTDGEAARIGGFHDHTGQKAGFNPQPYRFQLPDRLVSYQASSTVESSVDELISLKVQRNGLLQHYSSEELVPIEVTWFRSDPEPEPNGYLSGTRTPPSRPAEWLEDRNLTTGLINFGGQPLPLDPIPVFDSQSNVDSERPPGLGIRFRNPVVNHAGPDVVLFEVQLYTNPPDGDPFHVYPVSNRTDLNPLTVTKFDLTMNSPSLRELTMLWSHRYPNTAVSLEDLKSYKDSLKVDVSHLHFRVIGVGIDLSEMGYAEGEQVEELFFQHAASGTASKVDPVFIAGLPPLSPNN</sequence>
<dbReference type="Proteomes" id="UP000316095">
    <property type="component" value="Unassembled WGS sequence"/>
</dbReference>
<accession>A0A5C5XCF7</accession>
<evidence type="ECO:0000313" key="4">
    <source>
        <dbReference type="EMBL" id="TWT60289.1"/>
    </source>
</evidence>
<proteinExistence type="predicted"/>
<dbReference type="Pfam" id="PF04773">
    <property type="entry name" value="FecR"/>
    <property type="match status" value="1"/>
</dbReference>
<dbReference type="AlphaFoldDB" id="A0A5C5XCF7"/>
<keyword evidence="2" id="KW-1133">Transmembrane helix</keyword>
<keyword evidence="5" id="KW-1185">Reference proteome</keyword>
<evidence type="ECO:0000259" key="3">
    <source>
        <dbReference type="Pfam" id="PF04773"/>
    </source>
</evidence>
<dbReference type="GO" id="GO:0016989">
    <property type="term" value="F:sigma factor antagonist activity"/>
    <property type="evidence" value="ECO:0007669"/>
    <property type="project" value="TreeGrafter"/>
</dbReference>
<evidence type="ECO:0000256" key="2">
    <source>
        <dbReference type="SAM" id="Phobius"/>
    </source>
</evidence>
<reference evidence="4 5" key="1">
    <citation type="submission" date="2019-02" db="EMBL/GenBank/DDBJ databases">
        <title>Deep-cultivation of Planctomycetes and their phenomic and genomic characterization uncovers novel biology.</title>
        <authorList>
            <person name="Wiegand S."/>
            <person name="Jogler M."/>
            <person name="Boedeker C."/>
            <person name="Pinto D."/>
            <person name="Vollmers J."/>
            <person name="Rivas-Marin E."/>
            <person name="Kohn T."/>
            <person name="Peeters S.H."/>
            <person name="Heuer A."/>
            <person name="Rast P."/>
            <person name="Oberbeckmann S."/>
            <person name="Bunk B."/>
            <person name="Jeske O."/>
            <person name="Meyerdierks A."/>
            <person name="Storesund J.E."/>
            <person name="Kallscheuer N."/>
            <person name="Luecker S."/>
            <person name="Lage O.M."/>
            <person name="Pohl T."/>
            <person name="Merkel B.J."/>
            <person name="Hornburger P."/>
            <person name="Mueller R.-W."/>
            <person name="Bruemmer F."/>
            <person name="Labrenz M."/>
            <person name="Spormann A.M."/>
            <person name="Op Den Camp H."/>
            <person name="Overmann J."/>
            <person name="Amann R."/>
            <person name="Jetten M.S.M."/>
            <person name="Mascher T."/>
            <person name="Medema M.H."/>
            <person name="Devos D.P."/>
            <person name="Kaster A.-K."/>
            <person name="Ovreas L."/>
            <person name="Rohde M."/>
            <person name="Galperin M.Y."/>
            <person name="Jogler C."/>
        </authorList>
    </citation>
    <scope>NUCLEOTIDE SEQUENCE [LARGE SCALE GENOMIC DNA]</scope>
    <source>
        <strain evidence="4 5">Pan54</strain>
    </source>
</reference>
<keyword evidence="2" id="KW-0472">Membrane</keyword>